<dbReference type="RefSeq" id="WP_192597748.1">
    <property type="nucleotide sequence ID" value="NZ_JADBEL010000004.1"/>
</dbReference>
<keyword evidence="4" id="KW-0694">RNA-binding</keyword>
<evidence type="ECO:0000256" key="1">
    <source>
        <dbReference type="ARBA" id="ARBA00022603"/>
    </source>
</evidence>
<sequence length="190" mass="21410">MQILKFLKEYIKHPRNTGAVAASTPRLARGMVSGIDFDTATCIVEIGPGMGSFTREIMKRKKPNTFLLLIEINEVFYTILKKQYKDNPSVQVVNGSAENIEKYLLASNFNAIDYCISGLPFASLPKEVSTKILNSVMELLKPNGKFVTFQYSLVKLSFIKKHFSEISVEKVWFNLPPAYVLSCSNEMVVQ</sequence>
<dbReference type="Proteomes" id="UP000658225">
    <property type="component" value="Unassembled WGS sequence"/>
</dbReference>
<dbReference type="InterPro" id="IPR029063">
    <property type="entry name" value="SAM-dependent_MTases_sf"/>
</dbReference>
<accession>A0A927MFW2</accession>
<keyword evidence="3" id="KW-0949">S-adenosyl-L-methionine</keyword>
<keyword evidence="2" id="KW-0808">Transferase</keyword>
<dbReference type="GO" id="GO:0008168">
    <property type="term" value="F:methyltransferase activity"/>
    <property type="evidence" value="ECO:0007669"/>
    <property type="project" value="UniProtKB-KW"/>
</dbReference>
<dbReference type="EMBL" id="JADBEL010000004">
    <property type="protein sequence ID" value="MBE1553939.1"/>
    <property type="molecule type" value="Genomic_DNA"/>
</dbReference>
<keyword evidence="1" id="KW-0489">Methyltransferase</keyword>
<evidence type="ECO:0000313" key="6">
    <source>
        <dbReference type="Proteomes" id="UP000658225"/>
    </source>
</evidence>
<evidence type="ECO:0000256" key="2">
    <source>
        <dbReference type="ARBA" id="ARBA00022679"/>
    </source>
</evidence>
<dbReference type="SUPFAM" id="SSF53335">
    <property type="entry name" value="S-adenosyl-L-methionine-dependent methyltransferases"/>
    <property type="match status" value="1"/>
</dbReference>
<organism evidence="5 6">
    <name type="scientific">Sporosarcina limicola</name>
    <dbReference type="NCBI Taxonomy" id="34101"/>
    <lineage>
        <taxon>Bacteria</taxon>
        <taxon>Bacillati</taxon>
        <taxon>Bacillota</taxon>
        <taxon>Bacilli</taxon>
        <taxon>Bacillales</taxon>
        <taxon>Caryophanaceae</taxon>
        <taxon>Sporosarcina</taxon>
    </lineage>
</organism>
<name>A0A927MFW2_9BACL</name>
<dbReference type="AlphaFoldDB" id="A0A927MFW2"/>
<protein>
    <submittedName>
        <fullName evidence="5">Phospholipid N-methyltransferase</fullName>
    </submittedName>
</protein>
<evidence type="ECO:0000256" key="4">
    <source>
        <dbReference type="ARBA" id="ARBA00022884"/>
    </source>
</evidence>
<keyword evidence="6" id="KW-1185">Reference proteome</keyword>
<dbReference type="GO" id="GO:0003723">
    <property type="term" value="F:RNA binding"/>
    <property type="evidence" value="ECO:0007669"/>
    <property type="project" value="UniProtKB-KW"/>
</dbReference>
<comment type="caution">
    <text evidence="5">The sequence shown here is derived from an EMBL/GenBank/DDBJ whole genome shotgun (WGS) entry which is preliminary data.</text>
</comment>
<dbReference type="GO" id="GO:0032259">
    <property type="term" value="P:methylation"/>
    <property type="evidence" value="ECO:0007669"/>
    <property type="project" value="UniProtKB-KW"/>
</dbReference>
<dbReference type="Gene3D" id="3.40.50.150">
    <property type="entry name" value="Vaccinia Virus protein VP39"/>
    <property type="match status" value="1"/>
</dbReference>
<dbReference type="Pfam" id="PF00398">
    <property type="entry name" value="RrnaAD"/>
    <property type="match status" value="1"/>
</dbReference>
<dbReference type="InterPro" id="IPR001737">
    <property type="entry name" value="KsgA/Erm"/>
</dbReference>
<reference evidence="5" key="1">
    <citation type="submission" date="2020-10" db="EMBL/GenBank/DDBJ databases">
        <title>Genomic Encyclopedia of Type Strains, Phase IV (KMG-IV): sequencing the most valuable type-strain genomes for metagenomic binning, comparative biology and taxonomic classification.</title>
        <authorList>
            <person name="Goeker M."/>
        </authorList>
    </citation>
    <scope>NUCLEOTIDE SEQUENCE</scope>
    <source>
        <strain evidence="5">DSM 13886</strain>
    </source>
</reference>
<evidence type="ECO:0000313" key="5">
    <source>
        <dbReference type="EMBL" id="MBE1553939.1"/>
    </source>
</evidence>
<gene>
    <name evidence="5" type="ORF">H4683_001014</name>
</gene>
<proteinExistence type="predicted"/>
<evidence type="ECO:0000256" key="3">
    <source>
        <dbReference type="ARBA" id="ARBA00022691"/>
    </source>
</evidence>